<feature type="transmembrane region" description="Helical" evidence="1">
    <location>
        <begin position="39"/>
        <end position="61"/>
    </location>
</feature>
<evidence type="ECO:0000256" key="1">
    <source>
        <dbReference type="SAM" id="Phobius"/>
    </source>
</evidence>
<keyword evidence="1" id="KW-0472">Membrane</keyword>
<organism evidence="2">
    <name type="scientific">mine drainage metagenome</name>
    <dbReference type="NCBI Taxonomy" id="410659"/>
    <lineage>
        <taxon>unclassified sequences</taxon>
        <taxon>metagenomes</taxon>
        <taxon>ecological metagenomes</taxon>
    </lineage>
</organism>
<feature type="transmembrane region" description="Helical" evidence="1">
    <location>
        <begin position="102"/>
        <end position="120"/>
    </location>
</feature>
<dbReference type="AlphaFoldDB" id="A0A1J5P0T7"/>
<feature type="transmembrane region" description="Helical" evidence="1">
    <location>
        <begin position="73"/>
        <end position="90"/>
    </location>
</feature>
<accession>A0A1J5P0T7</accession>
<proteinExistence type="predicted"/>
<sequence length="124" mass="13590">MTHIRGLAVWLGAPLFASLLCTVVWHIVSGGRFMDWRPWVAIGLMSLIFTFGGSTILALLFSAMTSRSIVYRYLFLVVFGVTAGGTWTLFLGVSPTGVEAGAIYGFVTACVWVALHRLIYRSRA</sequence>
<evidence type="ECO:0000313" key="2">
    <source>
        <dbReference type="EMBL" id="OIQ65153.1"/>
    </source>
</evidence>
<comment type="caution">
    <text evidence="2">The sequence shown here is derived from an EMBL/GenBank/DDBJ whole genome shotgun (WGS) entry which is preliminary data.</text>
</comment>
<feature type="transmembrane region" description="Helical" evidence="1">
    <location>
        <begin position="7"/>
        <end position="27"/>
    </location>
</feature>
<keyword evidence="1" id="KW-1133">Transmembrane helix</keyword>
<protein>
    <submittedName>
        <fullName evidence="2">Uncharacterized protein</fullName>
    </submittedName>
</protein>
<keyword evidence="1" id="KW-0812">Transmembrane</keyword>
<gene>
    <name evidence="2" type="ORF">GALL_532900</name>
</gene>
<reference evidence="2" key="1">
    <citation type="submission" date="2016-10" db="EMBL/GenBank/DDBJ databases">
        <title>Sequence of Gallionella enrichment culture.</title>
        <authorList>
            <person name="Poehlein A."/>
            <person name="Muehling M."/>
            <person name="Daniel R."/>
        </authorList>
    </citation>
    <scope>NUCLEOTIDE SEQUENCE</scope>
</reference>
<dbReference type="EMBL" id="MLJW01007555">
    <property type="protein sequence ID" value="OIQ65153.1"/>
    <property type="molecule type" value="Genomic_DNA"/>
</dbReference>
<name>A0A1J5P0T7_9ZZZZ</name>